<evidence type="ECO:0000313" key="2">
    <source>
        <dbReference type="Proteomes" id="UP000472240"/>
    </source>
</evidence>
<dbReference type="PANTHER" id="PTHR48421">
    <property type="entry name" value="MYCBP-ASSOCIATED PROTEIN"/>
    <property type="match status" value="1"/>
</dbReference>
<sequence>MTKTKAQRGLLEPVTHIRKPHSIQAEMGLLAQKDAWYRYTWDRSLFLIYRRKELQSVMAELDFSQQDINGLEVVGRGQPFSTVTVEDFSVTEESQRSSLCRHSELVTSLEKTPMNTESLAYFRSPVMEPQLSRQERLTLRDSQDSFRSKKTRVGVRSSGGKSIMEEILVEGSPDLESAKSPWELEGLPWTLGVLGRRVAHNTYDPARQ</sequence>
<organism evidence="1 2">
    <name type="scientific">Rhinolophus ferrumequinum</name>
    <name type="common">Greater horseshoe bat</name>
    <dbReference type="NCBI Taxonomy" id="59479"/>
    <lineage>
        <taxon>Eukaryota</taxon>
        <taxon>Metazoa</taxon>
        <taxon>Chordata</taxon>
        <taxon>Craniata</taxon>
        <taxon>Vertebrata</taxon>
        <taxon>Euteleostomi</taxon>
        <taxon>Mammalia</taxon>
        <taxon>Eutheria</taxon>
        <taxon>Laurasiatheria</taxon>
        <taxon>Chiroptera</taxon>
        <taxon>Yinpterochiroptera</taxon>
        <taxon>Rhinolophoidea</taxon>
        <taxon>Rhinolophidae</taxon>
        <taxon>Rhinolophinae</taxon>
        <taxon>Rhinolophus</taxon>
    </lineage>
</organism>
<accession>A0A671G1H3</accession>
<reference evidence="2" key="3">
    <citation type="submission" date="2018-12" db="EMBL/GenBank/DDBJ databases">
        <title>G10K-VGP greater horseshoe bat female genome, primary haplotype.</title>
        <authorList>
            <person name="Teeling E."/>
            <person name="Myers G."/>
            <person name="Vernes S."/>
            <person name="Pippel M."/>
            <person name="Winkler S."/>
            <person name="Fedrigo O."/>
            <person name="Rhie A."/>
            <person name="Koren S."/>
            <person name="Phillippy A."/>
            <person name="Lewin H."/>
            <person name="Damas J."/>
            <person name="Howe K."/>
            <person name="Mountcastle J."/>
            <person name="Jarvis E.D."/>
        </authorList>
    </citation>
    <scope>NUCLEOTIDE SEQUENCE [LARGE SCALE GENOMIC DNA]</scope>
</reference>
<dbReference type="Pfam" id="PF14646">
    <property type="entry name" value="MYCBPAP"/>
    <property type="match status" value="1"/>
</dbReference>
<dbReference type="Ensembl" id="ENSRFET00010034473.1">
    <property type="protein sequence ID" value="ENSRFEP00010031801.1"/>
    <property type="gene ID" value="ENSRFEG00010021013.1"/>
</dbReference>
<proteinExistence type="predicted"/>
<evidence type="ECO:0000313" key="1">
    <source>
        <dbReference type="Ensembl" id="ENSRFEP00010031801.1"/>
    </source>
</evidence>
<keyword evidence="2" id="KW-1185">Reference proteome</keyword>
<reference evidence="1 2" key="1">
    <citation type="journal article" date="2015" name="Annu Rev Anim Biosci">
        <title>The Genome 10K Project: a way forward.</title>
        <authorList>
            <person name="Koepfli K.P."/>
            <person name="Paten B."/>
            <person name="O'Brien S.J."/>
            <person name="Koepfli K.P."/>
            <person name="Paten B."/>
            <person name="Antunes A."/>
            <person name="Belov K."/>
            <person name="Bustamante C."/>
            <person name="Castoe T.A."/>
            <person name="Clawson H."/>
            <person name="Crawford A.J."/>
            <person name="Diekhans M."/>
            <person name="Distel D."/>
            <person name="Durbin R."/>
            <person name="Earl D."/>
            <person name="Fujita M.K."/>
            <person name="Gamble T."/>
            <person name="Georges A."/>
            <person name="Gemmell N."/>
            <person name="Gilbert M.T."/>
            <person name="Graves J.M."/>
            <person name="Green R.E."/>
            <person name="Hickey G."/>
            <person name="Jarvis E.D."/>
            <person name="Johnson W."/>
            <person name="Komissarov A."/>
            <person name="Korf I."/>
            <person name="Kuhn R."/>
            <person name="Larkin D.M."/>
            <person name="Lewin H."/>
            <person name="Lopez J.V."/>
            <person name="Ma J."/>
            <person name="Marques-Bonet T."/>
            <person name="Miller W."/>
            <person name="Murphy R."/>
            <person name="Pevzner P."/>
            <person name="Shapiro B."/>
            <person name="Steiner C."/>
            <person name="Tamazian G."/>
            <person name="Venkatesh B."/>
            <person name="Wang J."/>
            <person name="Wayne R."/>
            <person name="Wiley E."/>
            <person name="Yang H."/>
            <person name="Zhang G."/>
            <person name="Haussler D."/>
            <person name="Ryder O."/>
            <person name="O'Brien S.J."/>
        </authorList>
    </citation>
    <scope>NUCLEOTIDE SEQUENCE</scope>
</reference>
<reference evidence="1 2" key="2">
    <citation type="journal article" date="2018" name="Annu Rev Anim Biosci">
        <title>Bat Biology, Genomes, and the Bat1K Project: To Generate Chromosome-Level Genomes for All Living Bat Species.</title>
        <authorList>
            <person name="Teeling E.C."/>
            <person name="Vernes S.C."/>
            <person name="Davalos L.M."/>
            <person name="Ray D.A."/>
            <person name="Gilbert M.T.P."/>
            <person name="Myers E."/>
        </authorList>
    </citation>
    <scope>NUCLEOTIDE SEQUENCE</scope>
</reference>
<protein>
    <submittedName>
        <fullName evidence="1">Uncharacterized protein</fullName>
    </submittedName>
</protein>
<dbReference type="PANTHER" id="PTHR48421:SF1">
    <property type="entry name" value="MYCBP-ASSOCIATED PROTEIN"/>
    <property type="match status" value="1"/>
</dbReference>
<dbReference type="InParanoid" id="A0A671G1H3"/>
<reference evidence="1" key="4">
    <citation type="submission" date="2025-08" db="UniProtKB">
        <authorList>
            <consortium name="Ensembl"/>
        </authorList>
    </citation>
    <scope>IDENTIFICATION</scope>
</reference>
<name>A0A671G1H3_RHIFE</name>
<reference evidence="1" key="5">
    <citation type="submission" date="2025-09" db="UniProtKB">
        <authorList>
            <consortium name="Ensembl"/>
        </authorList>
    </citation>
    <scope>IDENTIFICATION</scope>
</reference>
<dbReference type="AlphaFoldDB" id="A0A671G1H3"/>
<dbReference type="GeneTree" id="ENSGT00640000091565"/>
<dbReference type="InterPro" id="IPR032707">
    <property type="entry name" value="MYCBPAP"/>
</dbReference>
<dbReference type="Proteomes" id="UP000472240">
    <property type="component" value="Chromosome 21"/>
</dbReference>